<dbReference type="EMBL" id="BAABIQ010000044">
    <property type="protein sequence ID" value="GAA4805568.1"/>
    <property type="molecule type" value="Genomic_DNA"/>
</dbReference>
<reference evidence="3" key="1">
    <citation type="journal article" date="2019" name="Int. J. Syst. Evol. Microbiol.">
        <title>The Global Catalogue of Microorganisms (GCM) 10K type strain sequencing project: providing services to taxonomists for standard genome sequencing and annotation.</title>
        <authorList>
            <consortium name="The Broad Institute Genomics Platform"/>
            <consortium name="The Broad Institute Genome Sequencing Center for Infectious Disease"/>
            <person name="Wu L."/>
            <person name="Ma J."/>
        </authorList>
    </citation>
    <scope>NUCLEOTIDE SEQUENCE [LARGE SCALE GENOMIC DNA]</scope>
    <source>
        <strain evidence="3">JCM 18200</strain>
    </source>
</reference>
<feature type="transmembrane region" description="Helical" evidence="1">
    <location>
        <begin position="124"/>
        <end position="142"/>
    </location>
</feature>
<evidence type="ECO:0008006" key="4">
    <source>
        <dbReference type="Google" id="ProtNLM"/>
    </source>
</evidence>
<accession>A0ABP9C602</accession>
<organism evidence="2 3">
    <name type="scientific">Olivibacter ginsenosidimutans</name>
    <dbReference type="NCBI Taxonomy" id="1176537"/>
    <lineage>
        <taxon>Bacteria</taxon>
        <taxon>Pseudomonadati</taxon>
        <taxon>Bacteroidota</taxon>
        <taxon>Sphingobacteriia</taxon>
        <taxon>Sphingobacteriales</taxon>
        <taxon>Sphingobacteriaceae</taxon>
        <taxon>Olivibacter</taxon>
    </lineage>
</organism>
<keyword evidence="1" id="KW-0812">Transmembrane</keyword>
<feature type="transmembrane region" description="Helical" evidence="1">
    <location>
        <begin position="148"/>
        <end position="168"/>
    </location>
</feature>
<comment type="caution">
    <text evidence="2">The sequence shown here is derived from an EMBL/GenBank/DDBJ whole genome shotgun (WGS) entry which is preliminary data.</text>
</comment>
<evidence type="ECO:0000313" key="2">
    <source>
        <dbReference type="EMBL" id="GAA4805568.1"/>
    </source>
</evidence>
<feature type="transmembrane region" description="Helical" evidence="1">
    <location>
        <begin position="85"/>
        <end position="103"/>
    </location>
</feature>
<dbReference type="RefSeq" id="WP_345234539.1">
    <property type="nucleotide sequence ID" value="NZ_BAABIQ010000044.1"/>
</dbReference>
<feature type="transmembrane region" description="Helical" evidence="1">
    <location>
        <begin position="180"/>
        <end position="200"/>
    </location>
</feature>
<feature type="transmembrane region" description="Helical" evidence="1">
    <location>
        <begin position="206"/>
        <end position="223"/>
    </location>
</feature>
<gene>
    <name evidence="2" type="ORF">GCM10023231_38420</name>
</gene>
<keyword evidence="1" id="KW-1133">Transmembrane helix</keyword>
<dbReference type="Proteomes" id="UP001501411">
    <property type="component" value="Unassembled WGS sequence"/>
</dbReference>
<keyword evidence="1" id="KW-0472">Membrane</keyword>
<evidence type="ECO:0000256" key="1">
    <source>
        <dbReference type="SAM" id="Phobius"/>
    </source>
</evidence>
<protein>
    <recommendedName>
        <fullName evidence="4">CDP-alcohol phosphatidyltransferase</fullName>
    </recommendedName>
</protein>
<keyword evidence="3" id="KW-1185">Reference proteome</keyword>
<dbReference type="Gene3D" id="1.20.120.1760">
    <property type="match status" value="1"/>
</dbReference>
<dbReference type="Pfam" id="PF01066">
    <property type="entry name" value="CDP-OH_P_transf"/>
    <property type="match status" value="1"/>
</dbReference>
<sequence>MRNTGLRTDENQQDVNLKTIKTENKNIFKDRKRTNLLKSAEQRAIAYLVTKVPQWMTPNMLTAIGVLGGIIVLVGFLAANYADRIFLLLGVLGLLVNWFGDSLDGRIAYYRNIPRKWYGFSLDIIMDWINTVIMGVGFIVYLGNGYELLSYFFVALYGWAMIIALLRYKITDKYTIDAGVVGPTEIRVIISTIFILEVLIPKTVNIFSALVVAILFIVNVVDTKKLLKLGDARDIEEKAAKQNLPTGEEK</sequence>
<feature type="transmembrane region" description="Helical" evidence="1">
    <location>
        <begin position="60"/>
        <end position="79"/>
    </location>
</feature>
<dbReference type="InterPro" id="IPR043130">
    <property type="entry name" value="CDP-OH_PTrfase_TM_dom"/>
</dbReference>
<name>A0ABP9C602_9SPHI</name>
<dbReference type="InterPro" id="IPR000462">
    <property type="entry name" value="CDP-OH_P_trans"/>
</dbReference>
<proteinExistence type="predicted"/>
<evidence type="ECO:0000313" key="3">
    <source>
        <dbReference type="Proteomes" id="UP001501411"/>
    </source>
</evidence>